<dbReference type="Proteomes" id="UP000078576">
    <property type="component" value="Unassembled WGS sequence"/>
</dbReference>
<evidence type="ECO:0000313" key="3">
    <source>
        <dbReference type="Proteomes" id="UP000078576"/>
    </source>
</evidence>
<reference evidence="3" key="1">
    <citation type="submission" date="2014-12" db="EMBL/GenBank/DDBJ databases">
        <title>Genome Sequence of Valsa Canker Pathogens Uncovers a Specific Adaption of Colonization on Woody Bark.</title>
        <authorList>
            <person name="Yin Z."/>
            <person name="Liu H."/>
            <person name="Gao X."/>
            <person name="Li Z."/>
            <person name="Song N."/>
            <person name="Ke X."/>
            <person name="Dai Q."/>
            <person name="Wu Y."/>
            <person name="Sun Y."/>
            <person name="Xu J.-R."/>
            <person name="Kang Z.K."/>
            <person name="Wang L."/>
            <person name="Huang L."/>
        </authorList>
    </citation>
    <scope>NUCLEOTIDE SEQUENCE [LARGE SCALE GENOMIC DNA]</scope>
    <source>
        <strain evidence="3">SXYL134</strain>
    </source>
</reference>
<proteinExistence type="predicted"/>
<feature type="region of interest" description="Disordered" evidence="1">
    <location>
        <begin position="1"/>
        <end position="99"/>
    </location>
</feature>
<name>A0A194VA87_CYTMA</name>
<sequence>MMVPAPAPTPAAEDDDSPPPLLTDSNSSLGMPLADSWCLSLTPEHDDETARAGEESPSPPRGCGGAEPEKVAGGLRITGDEMGDGDDGEPEIFNMDMDG</sequence>
<evidence type="ECO:0000256" key="1">
    <source>
        <dbReference type="SAM" id="MobiDB-lite"/>
    </source>
</evidence>
<gene>
    <name evidence="2" type="ORF">VP1G_08087</name>
</gene>
<accession>A0A194VA87</accession>
<feature type="compositionally biased region" description="Acidic residues" evidence="1">
    <location>
        <begin position="81"/>
        <end position="90"/>
    </location>
</feature>
<keyword evidence="3" id="KW-1185">Reference proteome</keyword>
<dbReference type="AlphaFoldDB" id="A0A194VA87"/>
<dbReference type="EMBL" id="KN714761">
    <property type="protein sequence ID" value="KUI60880.1"/>
    <property type="molecule type" value="Genomic_DNA"/>
</dbReference>
<protein>
    <submittedName>
        <fullName evidence="2">Uncharacterized protein</fullName>
    </submittedName>
</protein>
<organism evidence="2 3">
    <name type="scientific">Cytospora mali</name>
    <name type="common">Apple Valsa canker fungus</name>
    <name type="synonym">Valsa mali</name>
    <dbReference type="NCBI Taxonomy" id="578113"/>
    <lineage>
        <taxon>Eukaryota</taxon>
        <taxon>Fungi</taxon>
        <taxon>Dikarya</taxon>
        <taxon>Ascomycota</taxon>
        <taxon>Pezizomycotina</taxon>
        <taxon>Sordariomycetes</taxon>
        <taxon>Sordariomycetidae</taxon>
        <taxon>Diaporthales</taxon>
        <taxon>Cytosporaceae</taxon>
        <taxon>Cytospora</taxon>
    </lineage>
</organism>
<evidence type="ECO:0000313" key="2">
    <source>
        <dbReference type="EMBL" id="KUI60880.1"/>
    </source>
</evidence>